<dbReference type="PANTHER" id="PTHR34237:SF1">
    <property type="entry name" value="PAREP8"/>
    <property type="match status" value="1"/>
</dbReference>
<gene>
    <name evidence="1" type="ORF">GBAR_LOCUS24029</name>
</gene>
<reference evidence="1" key="1">
    <citation type="submission" date="2023-03" db="EMBL/GenBank/DDBJ databases">
        <authorList>
            <person name="Steffen K."/>
            <person name="Cardenas P."/>
        </authorList>
    </citation>
    <scope>NUCLEOTIDE SEQUENCE</scope>
</reference>
<dbReference type="EMBL" id="CASHTH010003315">
    <property type="protein sequence ID" value="CAI8043292.1"/>
    <property type="molecule type" value="Genomic_DNA"/>
</dbReference>
<evidence type="ECO:0000313" key="1">
    <source>
        <dbReference type="EMBL" id="CAI8043292.1"/>
    </source>
</evidence>
<organism evidence="1 2">
    <name type="scientific">Geodia barretti</name>
    <name type="common">Barrett's horny sponge</name>
    <dbReference type="NCBI Taxonomy" id="519541"/>
    <lineage>
        <taxon>Eukaryota</taxon>
        <taxon>Metazoa</taxon>
        <taxon>Porifera</taxon>
        <taxon>Demospongiae</taxon>
        <taxon>Heteroscleromorpha</taxon>
        <taxon>Tetractinellida</taxon>
        <taxon>Astrophorina</taxon>
        <taxon>Geodiidae</taxon>
        <taxon>Geodia</taxon>
    </lineage>
</organism>
<proteinExistence type="predicted"/>
<dbReference type="Pfam" id="PF05942">
    <property type="entry name" value="PaREP1"/>
    <property type="match status" value="1"/>
</dbReference>
<evidence type="ECO:0000313" key="2">
    <source>
        <dbReference type="Proteomes" id="UP001174909"/>
    </source>
</evidence>
<dbReference type="Proteomes" id="UP001174909">
    <property type="component" value="Unassembled WGS sequence"/>
</dbReference>
<protein>
    <recommendedName>
        <fullName evidence="3">HEPN domain-containing protein</fullName>
    </recommendedName>
</protein>
<comment type="caution">
    <text evidence="1">The sequence shown here is derived from an EMBL/GenBank/DDBJ whole genome shotgun (WGS) entry which is preliminary data.</text>
</comment>
<evidence type="ECO:0008006" key="3">
    <source>
        <dbReference type="Google" id="ProtNLM"/>
    </source>
</evidence>
<dbReference type="AlphaFoldDB" id="A0AA35T8N5"/>
<keyword evidence="2" id="KW-1185">Reference proteome</keyword>
<name>A0AA35T8N5_GEOBA</name>
<dbReference type="InterPro" id="IPR010268">
    <property type="entry name" value="PaREP1"/>
</dbReference>
<sequence>MLGQPKALVTGAGRLLDEDEESMATQKYRNDSRELLAQSRVELAAGDVRQASEKGWGAAAQMVKAIAEQRGVHHRGHALLYDVVSTLAAEAGDDDIDRLFELAGGLHTNFYEDWYGAGRVERGLRDVERFLDKLEPLIRHNPLPVPPHARG</sequence>
<dbReference type="PANTHER" id="PTHR34237">
    <property type="entry name" value="PAREP8-RELATED"/>
    <property type="match status" value="1"/>
</dbReference>
<dbReference type="Gene3D" id="1.20.120.330">
    <property type="entry name" value="Nucleotidyltransferases domain 2"/>
    <property type="match status" value="1"/>
</dbReference>
<accession>A0AA35T8N5</accession>